<evidence type="ECO:0000313" key="1">
    <source>
        <dbReference type="EMBL" id="KAK4820748.1"/>
    </source>
</evidence>
<protein>
    <submittedName>
        <fullName evidence="1">Uncharacterized protein</fullName>
    </submittedName>
</protein>
<dbReference type="PANTHER" id="PTHR33332">
    <property type="entry name" value="REVERSE TRANSCRIPTASE DOMAIN-CONTAINING PROTEIN"/>
    <property type="match status" value="1"/>
</dbReference>
<keyword evidence="2" id="KW-1185">Reference proteome</keyword>
<gene>
    <name evidence="1" type="ORF">QYF61_005437</name>
</gene>
<dbReference type="Proteomes" id="UP001333110">
    <property type="component" value="Unassembled WGS sequence"/>
</dbReference>
<accession>A0AAN7P3C6</accession>
<name>A0AAN7P3C6_MYCAM</name>
<sequence>MPASSKMDLQLAKAKPISNGATKANQILGCVRRGITSGDRDVIIPLYSVLTRLHLECCVQFWSLQYKKDVDRLERVQRRAMKMIKGLENPPYGERLKELSLFSLEKRRLKGNSPQFSST</sequence>
<organism evidence="1 2">
    <name type="scientific">Mycteria americana</name>
    <name type="common">Wood stork</name>
    <dbReference type="NCBI Taxonomy" id="33587"/>
    <lineage>
        <taxon>Eukaryota</taxon>
        <taxon>Metazoa</taxon>
        <taxon>Chordata</taxon>
        <taxon>Craniata</taxon>
        <taxon>Vertebrata</taxon>
        <taxon>Euteleostomi</taxon>
        <taxon>Archelosauria</taxon>
        <taxon>Archosauria</taxon>
        <taxon>Dinosauria</taxon>
        <taxon>Saurischia</taxon>
        <taxon>Theropoda</taxon>
        <taxon>Coelurosauria</taxon>
        <taxon>Aves</taxon>
        <taxon>Neognathae</taxon>
        <taxon>Neoaves</taxon>
        <taxon>Aequornithes</taxon>
        <taxon>Ciconiiformes</taxon>
        <taxon>Ciconiidae</taxon>
        <taxon>Mycteria</taxon>
    </lineage>
</organism>
<comment type="caution">
    <text evidence="1">The sequence shown here is derived from an EMBL/GenBank/DDBJ whole genome shotgun (WGS) entry which is preliminary data.</text>
</comment>
<evidence type="ECO:0000313" key="2">
    <source>
        <dbReference type="Proteomes" id="UP001333110"/>
    </source>
</evidence>
<dbReference type="AlphaFoldDB" id="A0AAN7P3C6"/>
<reference evidence="1 2" key="1">
    <citation type="journal article" date="2023" name="J. Hered.">
        <title>Chromosome-level genome of the wood stork (Mycteria americana) provides insight into avian chromosome evolution.</title>
        <authorList>
            <person name="Flamio R. Jr."/>
            <person name="Ramstad K.M."/>
        </authorList>
    </citation>
    <scope>NUCLEOTIDE SEQUENCE [LARGE SCALE GENOMIC DNA]</scope>
    <source>
        <strain evidence="1">JAX WOST 10</strain>
    </source>
</reference>
<proteinExistence type="predicted"/>
<dbReference type="EMBL" id="JAUNZN010000005">
    <property type="protein sequence ID" value="KAK4820748.1"/>
    <property type="molecule type" value="Genomic_DNA"/>
</dbReference>